<name>A8P3D7_COPC7</name>
<keyword evidence="3" id="KW-1185">Reference proteome</keyword>
<feature type="compositionally biased region" description="Basic and acidic residues" evidence="1">
    <location>
        <begin position="74"/>
        <end position="85"/>
    </location>
</feature>
<dbReference type="GeneID" id="6015121"/>
<dbReference type="VEuPathDB" id="FungiDB:CC1G_10771"/>
<protein>
    <submittedName>
        <fullName evidence="2">Uncharacterized protein</fullName>
    </submittedName>
</protein>
<organism evidence="2 3">
    <name type="scientific">Coprinopsis cinerea (strain Okayama-7 / 130 / ATCC MYA-4618 / FGSC 9003)</name>
    <name type="common">Inky cap fungus</name>
    <name type="synonym">Hormographiella aspergillata</name>
    <dbReference type="NCBI Taxonomy" id="240176"/>
    <lineage>
        <taxon>Eukaryota</taxon>
        <taxon>Fungi</taxon>
        <taxon>Dikarya</taxon>
        <taxon>Basidiomycota</taxon>
        <taxon>Agaricomycotina</taxon>
        <taxon>Agaricomycetes</taxon>
        <taxon>Agaricomycetidae</taxon>
        <taxon>Agaricales</taxon>
        <taxon>Agaricineae</taxon>
        <taxon>Psathyrellaceae</taxon>
        <taxon>Coprinopsis</taxon>
    </lineage>
</organism>
<comment type="caution">
    <text evidence="2">The sequence shown here is derived from an EMBL/GenBank/DDBJ whole genome shotgun (WGS) entry which is preliminary data.</text>
</comment>
<proteinExistence type="predicted"/>
<dbReference type="KEGG" id="cci:CC1G_10771"/>
<dbReference type="InParanoid" id="A8P3D7"/>
<dbReference type="RefSeq" id="XP_001838529.2">
    <property type="nucleotide sequence ID" value="XM_001838477.2"/>
</dbReference>
<evidence type="ECO:0000256" key="1">
    <source>
        <dbReference type="SAM" id="MobiDB-lite"/>
    </source>
</evidence>
<dbReference type="EMBL" id="AACS02000004">
    <property type="protein sequence ID" value="EAU83330.2"/>
    <property type="molecule type" value="Genomic_DNA"/>
</dbReference>
<reference evidence="2 3" key="1">
    <citation type="journal article" date="2010" name="Proc. Natl. Acad. Sci. U.S.A.">
        <title>Insights into evolution of multicellular fungi from the assembled chromosomes of the mushroom Coprinopsis cinerea (Coprinus cinereus).</title>
        <authorList>
            <person name="Stajich J.E."/>
            <person name="Wilke S.K."/>
            <person name="Ahren D."/>
            <person name="Au C.H."/>
            <person name="Birren B.W."/>
            <person name="Borodovsky M."/>
            <person name="Burns C."/>
            <person name="Canback B."/>
            <person name="Casselton L.A."/>
            <person name="Cheng C.K."/>
            <person name="Deng J."/>
            <person name="Dietrich F.S."/>
            <person name="Fargo D.C."/>
            <person name="Farman M.L."/>
            <person name="Gathman A.C."/>
            <person name="Goldberg J."/>
            <person name="Guigo R."/>
            <person name="Hoegger P.J."/>
            <person name="Hooker J.B."/>
            <person name="Huggins A."/>
            <person name="James T.Y."/>
            <person name="Kamada T."/>
            <person name="Kilaru S."/>
            <person name="Kodira C."/>
            <person name="Kues U."/>
            <person name="Kupfer D."/>
            <person name="Kwan H.S."/>
            <person name="Lomsadze A."/>
            <person name="Li W."/>
            <person name="Lilly W.W."/>
            <person name="Ma L.J."/>
            <person name="Mackey A.J."/>
            <person name="Manning G."/>
            <person name="Martin F."/>
            <person name="Muraguchi H."/>
            <person name="Natvig D.O."/>
            <person name="Palmerini H."/>
            <person name="Ramesh M.A."/>
            <person name="Rehmeyer C.J."/>
            <person name="Roe B.A."/>
            <person name="Shenoy N."/>
            <person name="Stanke M."/>
            <person name="Ter-Hovhannisyan V."/>
            <person name="Tunlid A."/>
            <person name="Velagapudi R."/>
            <person name="Vision T.J."/>
            <person name="Zeng Q."/>
            <person name="Zolan M.E."/>
            <person name="Pukkila P.J."/>
        </authorList>
    </citation>
    <scope>NUCLEOTIDE SEQUENCE [LARGE SCALE GENOMIC DNA]</scope>
    <source>
        <strain evidence="3">Okayama-7 / 130 / ATCC MYA-4618 / FGSC 9003</strain>
    </source>
</reference>
<sequence length="255" mass="28118">MADDPSMLGGYTACRIGGRAVLNAPSLELDRPAENEASNSDGQPMSTASKCEGQAGKLLFFTAELHVDDDRLSIDDKSDDRREGQSFHIDLPSESEDEALESPTAGSCNPIQTVEPSDVEAQLISKESKGKGRAGKFFAPTGDIHIAYNHLSVDDSTNTAGEGCPQSGMPFHIDLPSDSEDEEVTHPAQGRGGTGYNVSQSVVSNRYLREHIESLRWMYDQLRMRNNSIVRLRDLMQRDLDEINRAIRTKEEEEM</sequence>
<feature type="compositionally biased region" description="Polar residues" evidence="1">
    <location>
        <begin position="36"/>
        <end position="49"/>
    </location>
</feature>
<dbReference type="HOGENOM" id="CLU_1089963_0_0_1"/>
<feature type="region of interest" description="Disordered" evidence="1">
    <location>
        <begin position="27"/>
        <end position="49"/>
    </location>
</feature>
<dbReference type="AlphaFoldDB" id="A8P3D7"/>
<gene>
    <name evidence="2" type="ORF">CC1G_10771</name>
</gene>
<feature type="region of interest" description="Disordered" evidence="1">
    <location>
        <begin position="74"/>
        <end position="112"/>
    </location>
</feature>
<dbReference type="Proteomes" id="UP000001861">
    <property type="component" value="Unassembled WGS sequence"/>
</dbReference>
<evidence type="ECO:0000313" key="2">
    <source>
        <dbReference type="EMBL" id="EAU83330.2"/>
    </source>
</evidence>
<accession>A8P3D7</accession>
<evidence type="ECO:0000313" key="3">
    <source>
        <dbReference type="Proteomes" id="UP000001861"/>
    </source>
</evidence>